<protein>
    <recommendedName>
        <fullName evidence="6">TIR domain-containing protein</fullName>
    </recommendedName>
</protein>
<evidence type="ECO:0000256" key="3">
    <source>
        <dbReference type="ARBA" id="ARBA00022729"/>
    </source>
</evidence>
<comment type="subcellular location">
    <subcellularLocation>
        <location evidence="1">Membrane</location>
    </subcellularLocation>
</comment>
<evidence type="ECO:0000256" key="5">
    <source>
        <dbReference type="ARBA" id="ARBA00023136"/>
    </source>
</evidence>
<dbReference type="Gene3D" id="3.40.50.10140">
    <property type="entry name" value="Toll/interleukin-1 receptor homology (TIR) domain"/>
    <property type="match status" value="2"/>
</dbReference>
<dbReference type="SUPFAM" id="SSF52200">
    <property type="entry name" value="Toll/Interleukin receptor TIR domain"/>
    <property type="match status" value="2"/>
</dbReference>
<dbReference type="GO" id="GO:0038023">
    <property type="term" value="F:signaling receptor activity"/>
    <property type="evidence" value="ECO:0007669"/>
    <property type="project" value="TreeGrafter"/>
</dbReference>
<dbReference type="Proteomes" id="UP001460270">
    <property type="component" value="Unassembled WGS sequence"/>
</dbReference>
<feature type="domain" description="TIR" evidence="6">
    <location>
        <begin position="354"/>
        <end position="479"/>
    </location>
</feature>
<name>A0AAW0PFW7_9GOBI</name>
<keyword evidence="3" id="KW-0732">Signal</keyword>
<dbReference type="GO" id="GO:0007165">
    <property type="term" value="P:signal transduction"/>
    <property type="evidence" value="ECO:0007669"/>
    <property type="project" value="InterPro"/>
</dbReference>
<evidence type="ECO:0000256" key="4">
    <source>
        <dbReference type="ARBA" id="ARBA00022989"/>
    </source>
</evidence>
<keyword evidence="8" id="KW-1185">Reference proteome</keyword>
<evidence type="ECO:0000313" key="7">
    <source>
        <dbReference type="EMBL" id="KAK7916073.1"/>
    </source>
</evidence>
<reference evidence="8" key="1">
    <citation type="submission" date="2024-04" db="EMBL/GenBank/DDBJ databases">
        <title>Salinicola lusitanus LLJ914,a marine bacterium isolated from the Okinawa Trough.</title>
        <authorList>
            <person name="Li J."/>
        </authorList>
    </citation>
    <scope>NUCLEOTIDE SEQUENCE [LARGE SCALE GENOMIC DNA]</scope>
</reference>
<keyword evidence="4" id="KW-1133">Transmembrane helix</keyword>
<dbReference type="PANTHER" id="PTHR24365">
    <property type="entry name" value="TOLL-LIKE RECEPTOR"/>
    <property type="match status" value="1"/>
</dbReference>
<dbReference type="GO" id="GO:0006954">
    <property type="term" value="P:inflammatory response"/>
    <property type="evidence" value="ECO:0007669"/>
    <property type="project" value="TreeGrafter"/>
</dbReference>
<accession>A0AAW0PFW7</accession>
<dbReference type="SMART" id="SM00255">
    <property type="entry name" value="TIR"/>
    <property type="match status" value="2"/>
</dbReference>
<keyword evidence="5" id="KW-0472">Membrane</keyword>
<feature type="domain" description="TIR" evidence="6">
    <location>
        <begin position="35"/>
        <end position="160"/>
    </location>
</feature>
<gene>
    <name evidence="7" type="ORF">WMY93_011834</name>
</gene>
<evidence type="ECO:0000256" key="2">
    <source>
        <dbReference type="ARBA" id="ARBA00022692"/>
    </source>
</evidence>
<dbReference type="InterPro" id="IPR000157">
    <property type="entry name" value="TIR_dom"/>
</dbReference>
<dbReference type="EMBL" id="JBBPFD010000008">
    <property type="protein sequence ID" value="KAK7916073.1"/>
    <property type="molecule type" value="Genomic_DNA"/>
</dbReference>
<evidence type="ECO:0000259" key="6">
    <source>
        <dbReference type="PROSITE" id="PS50104"/>
    </source>
</evidence>
<keyword evidence="2" id="KW-0812">Transmembrane</keyword>
<evidence type="ECO:0000313" key="8">
    <source>
        <dbReference type="Proteomes" id="UP001460270"/>
    </source>
</evidence>
<dbReference type="AlphaFoldDB" id="A0AAW0PFW7"/>
<organism evidence="7 8">
    <name type="scientific">Mugilogobius chulae</name>
    <name type="common">yellowstripe goby</name>
    <dbReference type="NCBI Taxonomy" id="88201"/>
    <lineage>
        <taxon>Eukaryota</taxon>
        <taxon>Metazoa</taxon>
        <taxon>Chordata</taxon>
        <taxon>Craniata</taxon>
        <taxon>Vertebrata</taxon>
        <taxon>Euteleostomi</taxon>
        <taxon>Actinopterygii</taxon>
        <taxon>Neopterygii</taxon>
        <taxon>Teleostei</taxon>
        <taxon>Neoteleostei</taxon>
        <taxon>Acanthomorphata</taxon>
        <taxon>Gobiaria</taxon>
        <taxon>Gobiiformes</taxon>
        <taxon>Gobioidei</taxon>
        <taxon>Gobiidae</taxon>
        <taxon>Gobionellinae</taxon>
        <taxon>Mugilogobius</taxon>
    </lineage>
</organism>
<comment type="caution">
    <text evidence="7">The sequence shown here is derived from an EMBL/GenBank/DDBJ whole genome shotgun (WGS) entry which is preliminary data.</text>
</comment>
<sequence>MKNGKRRRNLPAFPTLSSKEMEAAEFVPPELSEGENYHVFCSYSSTDYEWTHSLIQQLEDTGLKVCDQERDFTRGRPFLENMSESIHQSQKVLLVLSAEFVGGSQGLLKANMSMFKDCLQRKPIVPVLLEKDLSIPLSLAHLTYLDVQLPDFRQQLLRVLCKPNQDLQSSTVVPYQEASLYNGKILEPVPAVEHVNKFDCGVWSDSVPDQLSQVIQQPQRYREAIGIINTVAQTKKEMHRVVRELQKAVGQANTLLFEEHILLGAQSNSKLLLVYVSVESCRQELCALSEDQDFFHAAIQEYSCEYTCSLAKGFCLTKQPPLLSLLSDHLERGVCFCQQMESAEFVPPELSEGENYHVFCSYSSTDYEWTHSLIQQLEDTGLKVCDHERDFISGRPILENMSESIHQSQKVLLVLSAEFVRSRWCLLEANMSMFKDCLQRKPIVPVLLQRDLPIPLHLAHLTYLDVQLPDFRQQLLRVLCKPNQDLQSSTVVPYQPPSLYNGKCLQPLFAVNEEQLYQLTVESGARVFLTS</sequence>
<dbReference type="InterPro" id="IPR035897">
    <property type="entry name" value="Toll_tir_struct_dom_sf"/>
</dbReference>
<dbReference type="GO" id="GO:0005886">
    <property type="term" value="C:plasma membrane"/>
    <property type="evidence" value="ECO:0007669"/>
    <property type="project" value="TreeGrafter"/>
</dbReference>
<proteinExistence type="predicted"/>
<evidence type="ECO:0000256" key="1">
    <source>
        <dbReference type="ARBA" id="ARBA00004370"/>
    </source>
</evidence>
<dbReference type="PROSITE" id="PS50104">
    <property type="entry name" value="TIR"/>
    <property type="match status" value="2"/>
</dbReference>
<dbReference type="PANTHER" id="PTHR24365:SF530">
    <property type="entry name" value="MSTPROX-RELATED"/>
    <property type="match status" value="1"/>
</dbReference>
<dbReference type="Pfam" id="PF13676">
    <property type="entry name" value="TIR_2"/>
    <property type="match status" value="2"/>
</dbReference>